<reference evidence="1" key="1">
    <citation type="journal article" date="2015" name="Nature">
        <title>Complex archaea that bridge the gap between prokaryotes and eukaryotes.</title>
        <authorList>
            <person name="Spang A."/>
            <person name="Saw J.H."/>
            <person name="Jorgensen S.L."/>
            <person name="Zaremba-Niedzwiedzka K."/>
            <person name="Martijn J."/>
            <person name="Lind A.E."/>
            <person name="van Eijk R."/>
            <person name="Schleper C."/>
            <person name="Guy L."/>
            <person name="Ettema T.J."/>
        </authorList>
    </citation>
    <scope>NUCLEOTIDE SEQUENCE</scope>
</reference>
<feature type="non-terminal residue" evidence="1">
    <location>
        <position position="1"/>
    </location>
</feature>
<evidence type="ECO:0000313" key="1">
    <source>
        <dbReference type="EMBL" id="KKL52160.1"/>
    </source>
</evidence>
<dbReference type="EMBL" id="LAZR01031991">
    <property type="protein sequence ID" value="KKL52160.1"/>
    <property type="molecule type" value="Genomic_DNA"/>
</dbReference>
<protein>
    <submittedName>
        <fullName evidence="1">Uncharacterized protein</fullName>
    </submittedName>
</protein>
<comment type="caution">
    <text evidence="1">The sequence shown here is derived from an EMBL/GenBank/DDBJ whole genome shotgun (WGS) entry which is preliminary data.</text>
</comment>
<proteinExistence type="predicted"/>
<dbReference type="AlphaFoldDB" id="A0A0F9F4I6"/>
<organism evidence="1">
    <name type="scientific">marine sediment metagenome</name>
    <dbReference type="NCBI Taxonomy" id="412755"/>
    <lineage>
        <taxon>unclassified sequences</taxon>
        <taxon>metagenomes</taxon>
        <taxon>ecological metagenomes</taxon>
    </lineage>
</organism>
<sequence length="57" mass="6448">FTAVDECSGVIDPPPSDKGKSVIPRFIVVDESSGVESQCWEILEIRRVSHEYFRSYS</sequence>
<accession>A0A0F9F4I6</accession>
<name>A0A0F9F4I6_9ZZZZ</name>
<gene>
    <name evidence="1" type="ORF">LCGC14_2288250</name>
</gene>